<keyword evidence="2" id="KW-1185">Reference proteome</keyword>
<name>A0ACB8ZHX2_ARCLA</name>
<dbReference type="EMBL" id="CM042056">
    <property type="protein sequence ID" value="KAI3697152.1"/>
    <property type="molecule type" value="Genomic_DNA"/>
</dbReference>
<protein>
    <submittedName>
        <fullName evidence="1">Uncharacterized protein</fullName>
    </submittedName>
</protein>
<sequence>MVSSSTMQQPPICHPTTTARWWSKDSIAIVTGANKGIGYALVKRFAELGLTVVLTSRDQSRGLKAVDSLKVLGLDRNVYFCQLDISDQASIRSFVSWFRSRFDAFDILVNNAAVCFNAMNSNSMDHAETVVKTNYYGSKLLTEAILPLSRPSNSAASITRILNISSRLGTLDKLKNTKIKAILEDKERLSEDRIDMVVGVFLQDVKDGSWERQGWPEIWTDYSVSKLALNAYSCVLARRYEGVVSVNCFCPGFTQTAMTDGQGKHSADDAAEMAATLALLPVSRLTTGKFYAGSTTRGMHSKL</sequence>
<reference evidence="1 2" key="2">
    <citation type="journal article" date="2022" name="Mol. Ecol. Resour.">
        <title>The genomes of chicory, endive, great burdock and yacon provide insights into Asteraceae paleo-polyploidization history and plant inulin production.</title>
        <authorList>
            <person name="Fan W."/>
            <person name="Wang S."/>
            <person name="Wang H."/>
            <person name="Wang A."/>
            <person name="Jiang F."/>
            <person name="Liu H."/>
            <person name="Zhao H."/>
            <person name="Xu D."/>
            <person name="Zhang Y."/>
        </authorList>
    </citation>
    <scope>NUCLEOTIDE SEQUENCE [LARGE SCALE GENOMIC DNA]</scope>
    <source>
        <strain evidence="2">cv. Niubang</strain>
        <tissue evidence="1">Leaf</tissue>
    </source>
</reference>
<gene>
    <name evidence="1" type="ORF">L6452_29948</name>
</gene>
<reference evidence="2" key="1">
    <citation type="journal article" date="2022" name="Mol. Ecol. Resour.">
        <title>The genomes of chicory, endive, great burdock and yacon provide insights into Asteraceae palaeo-polyploidization history and plant inulin production.</title>
        <authorList>
            <person name="Fan W."/>
            <person name="Wang S."/>
            <person name="Wang H."/>
            <person name="Wang A."/>
            <person name="Jiang F."/>
            <person name="Liu H."/>
            <person name="Zhao H."/>
            <person name="Xu D."/>
            <person name="Zhang Y."/>
        </authorList>
    </citation>
    <scope>NUCLEOTIDE SEQUENCE [LARGE SCALE GENOMIC DNA]</scope>
    <source>
        <strain evidence="2">cv. Niubang</strain>
    </source>
</reference>
<evidence type="ECO:0000313" key="2">
    <source>
        <dbReference type="Proteomes" id="UP001055879"/>
    </source>
</evidence>
<accession>A0ACB8ZHX2</accession>
<organism evidence="1 2">
    <name type="scientific">Arctium lappa</name>
    <name type="common">Greater burdock</name>
    <name type="synonym">Lappa major</name>
    <dbReference type="NCBI Taxonomy" id="4217"/>
    <lineage>
        <taxon>Eukaryota</taxon>
        <taxon>Viridiplantae</taxon>
        <taxon>Streptophyta</taxon>
        <taxon>Embryophyta</taxon>
        <taxon>Tracheophyta</taxon>
        <taxon>Spermatophyta</taxon>
        <taxon>Magnoliopsida</taxon>
        <taxon>eudicotyledons</taxon>
        <taxon>Gunneridae</taxon>
        <taxon>Pentapetalae</taxon>
        <taxon>asterids</taxon>
        <taxon>campanulids</taxon>
        <taxon>Asterales</taxon>
        <taxon>Asteraceae</taxon>
        <taxon>Carduoideae</taxon>
        <taxon>Cardueae</taxon>
        <taxon>Arctiinae</taxon>
        <taxon>Arctium</taxon>
    </lineage>
</organism>
<evidence type="ECO:0000313" key="1">
    <source>
        <dbReference type="EMBL" id="KAI3697152.1"/>
    </source>
</evidence>
<proteinExistence type="predicted"/>
<dbReference type="Proteomes" id="UP001055879">
    <property type="component" value="Linkage Group LG10"/>
</dbReference>
<comment type="caution">
    <text evidence="1">The sequence shown here is derived from an EMBL/GenBank/DDBJ whole genome shotgun (WGS) entry which is preliminary data.</text>
</comment>